<keyword evidence="6 11" id="KW-0566">Pantothenate biosynthesis</keyword>
<comment type="caution">
    <text evidence="14">The sequence shown here is derived from an EMBL/GenBank/DDBJ whole genome shotgun (WGS) entry which is preliminary data.</text>
</comment>
<dbReference type="PANTHER" id="PTHR21708:SF26">
    <property type="entry name" value="2-DEHYDROPANTOATE 2-REDUCTASE"/>
    <property type="match status" value="1"/>
</dbReference>
<comment type="function">
    <text evidence="1 11">Catalyzes the NADPH-dependent reduction of ketopantoate into pantoic acid.</text>
</comment>
<dbReference type="PANTHER" id="PTHR21708">
    <property type="entry name" value="PROBABLE 2-DEHYDROPANTOATE 2-REDUCTASE"/>
    <property type="match status" value="1"/>
</dbReference>
<dbReference type="FunFam" id="3.40.50.720:FF:000307">
    <property type="entry name" value="2-dehydropantoate 2-reductase"/>
    <property type="match status" value="1"/>
</dbReference>
<dbReference type="InterPro" id="IPR013332">
    <property type="entry name" value="KPR_N"/>
</dbReference>
<sequence length="305" mass="32240">MRLLVLGAGAIGGYFGGRLAAGGADVTFLVRPARAKLLAKNGLRIESPVGDGATKVKTVTEARETFDAVLLSCKAYDLASAIDAISPAVGPDTLVIPLLNGARHYDDLDARFGCARVAGGLVQMPGQLRPDGSILHFSTMQRFVYGPREPAQKDVCERLLPVLELGGFAPVLTDEIDQAMWEKYLFIAALAGLTCLMRAPIGAIMTAADGRSIAIGFIDECAAIATAAGHAPRADALSETRELLTKEGSAHTASMLRDLREGGRTEHDHIFGDMVLRARAAGIAAPYLTLALAHMQAYEALRSDA</sequence>
<dbReference type="GO" id="GO:0015940">
    <property type="term" value="P:pantothenate biosynthetic process"/>
    <property type="evidence" value="ECO:0007669"/>
    <property type="project" value="UniProtKB-UniPathway"/>
</dbReference>
<evidence type="ECO:0000256" key="7">
    <source>
        <dbReference type="ARBA" id="ARBA00022857"/>
    </source>
</evidence>
<dbReference type="EMBL" id="SIUB01000003">
    <property type="protein sequence ID" value="TBN53755.1"/>
    <property type="molecule type" value="Genomic_DNA"/>
</dbReference>
<accession>A0A4Q9GL12</accession>
<evidence type="ECO:0000313" key="15">
    <source>
        <dbReference type="Proteomes" id="UP000291613"/>
    </source>
</evidence>
<evidence type="ECO:0000313" key="14">
    <source>
        <dbReference type="EMBL" id="TBN53755.1"/>
    </source>
</evidence>
<evidence type="ECO:0000259" key="13">
    <source>
        <dbReference type="Pfam" id="PF08546"/>
    </source>
</evidence>
<comment type="catalytic activity">
    <reaction evidence="10 11">
        <text>(R)-pantoate + NADP(+) = 2-dehydropantoate + NADPH + H(+)</text>
        <dbReference type="Rhea" id="RHEA:16233"/>
        <dbReference type="ChEBI" id="CHEBI:11561"/>
        <dbReference type="ChEBI" id="CHEBI:15378"/>
        <dbReference type="ChEBI" id="CHEBI:15980"/>
        <dbReference type="ChEBI" id="CHEBI:57783"/>
        <dbReference type="ChEBI" id="CHEBI:58349"/>
        <dbReference type="EC" id="1.1.1.169"/>
    </reaction>
</comment>
<proteinExistence type="inferred from homology"/>
<dbReference type="SUPFAM" id="SSF51735">
    <property type="entry name" value="NAD(P)-binding Rossmann-fold domains"/>
    <property type="match status" value="1"/>
</dbReference>
<dbReference type="Pfam" id="PF08546">
    <property type="entry name" value="ApbA_C"/>
    <property type="match status" value="1"/>
</dbReference>
<evidence type="ECO:0000256" key="1">
    <source>
        <dbReference type="ARBA" id="ARBA00002919"/>
    </source>
</evidence>
<keyword evidence="8 11" id="KW-0560">Oxidoreductase</keyword>
<keyword evidence="7 11" id="KW-0521">NADP</keyword>
<protein>
    <recommendedName>
        <fullName evidence="5 11">2-dehydropantoate 2-reductase</fullName>
        <ecNumber evidence="4 11">1.1.1.169</ecNumber>
    </recommendedName>
    <alternativeName>
        <fullName evidence="9 11">Ketopantoate reductase</fullName>
    </alternativeName>
</protein>
<dbReference type="SUPFAM" id="SSF48179">
    <property type="entry name" value="6-phosphogluconate dehydrogenase C-terminal domain-like"/>
    <property type="match status" value="1"/>
</dbReference>
<dbReference type="GO" id="GO:0008677">
    <property type="term" value="F:2-dehydropantoate 2-reductase activity"/>
    <property type="evidence" value="ECO:0007669"/>
    <property type="project" value="UniProtKB-EC"/>
</dbReference>
<reference evidence="14 15" key="1">
    <citation type="submission" date="2019-02" db="EMBL/GenBank/DDBJ databases">
        <title>Hansschlegelia quercus sp. nov., a novel methylotrophic bacterium from buds of oak (Quercus robur L.).</title>
        <authorList>
            <person name="Agafonova N.V."/>
            <person name="Kaparullina E.N."/>
            <person name="Grouzdev D.S."/>
            <person name="Doronina N.V."/>
        </authorList>
    </citation>
    <scope>NUCLEOTIDE SEQUENCE [LARGE SCALE GENOMIC DNA]</scope>
    <source>
        <strain evidence="14 15">Dub</strain>
    </source>
</reference>
<dbReference type="OrthoDB" id="9796561at2"/>
<dbReference type="FunFam" id="1.10.1040.10:FF:000017">
    <property type="entry name" value="2-dehydropantoate 2-reductase"/>
    <property type="match status" value="1"/>
</dbReference>
<evidence type="ECO:0000256" key="5">
    <source>
        <dbReference type="ARBA" id="ARBA00019465"/>
    </source>
</evidence>
<dbReference type="InterPro" id="IPR036291">
    <property type="entry name" value="NAD(P)-bd_dom_sf"/>
</dbReference>
<dbReference type="EC" id="1.1.1.169" evidence="4 11"/>
<dbReference type="Proteomes" id="UP000291613">
    <property type="component" value="Unassembled WGS sequence"/>
</dbReference>
<feature type="domain" description="Ketopantoate reductase C-terminal" evidence="13">
    <location>
        <begin position="176"/>
        <end position="299"/>
    </location>
</feature>
<dbReference type="InterPro" id="IPR008927">
    <property type="entry name" value="6-PGluconate_DH-like_C_sf"/>
</dbReference>
<evidence type="ECO:0000256" key="9">
    <source>
        <dbReference type="ARBA" id="ARBA00032024"/>
    </source>
</evidence>
<evidence type="ECO:0000256" key="8">
    <source>
        <dbReference type="ARBA" id="ARBA00023002"/>
    </source>
</evidence>
<dbReference type="AlphaFoldDB" id="A0A4Q9GL12"/>
<dbReference type="InterPro" id="IPR003710">
    <property type="entry name" value="ApbA"/>
</dbReference>
<dbReference type="NCBIfam" id="TIGR00745">
    <property type="entry name" value="apbA_panE"/>
    <property type="match status" value="1"/>
</dbReference>
<dbReference type="Pfam" id="PF02558">
    <property type="entry name" value="ApbA"/>
    <property type="match status" value="1"/>
</dbReference>
<evidence type="ECO:0000256" key="11">
    <source>
        <dbReference type="RuleBase" id="RU362068"/>
    </source>
</evidence>
<gene>
    <name evidence="14" type="ORF">EYR15_08115</name>
</gene>
<evidence type="ECO:0000256" key="2">
    <source>
        <dbReference type="ARBA" id="ARBA00004994"/>
    </source>
</evidence>
<comment type="pathway">
    <text evidence="2 11">Cofactor biosynthesis; (R)-pantothenate biosynthesis; (R)-pantoate from 3-methyl-2-oxobutanoate: step 2/2.</text>
</comment>
<evidence type="ECO:0000256" key="4">
    <source>
        <dbReference type="ARBA" id="ARBA00013014"/>
    </source>
</evidence>
<dbReference type="GO" id="GO:0005737">
    <property type="term" value="C:cytoplasm"/>
    <property type="evidence" value="ECO:0007669"/>
    <property type="project" value="TreeGrafter"/>
</dbReference>
<dbReference type="InterPro" id="IPR013752">
    <property type="entry name" value="KPA_reductase"/>
</dbReference>
<feature type="domain" description="Ketopantoate reductase N-terminal" evidence="12">
    <location>
        <begin position="4"/>
        <end position="148"/>
    </location>
</feature>
<dbReference type="InterPro" id="IPR013328">
    <property type="entry name" value="6PGD_dom2"/>
</dbReference>
<name>A0A4Q9GL12_9HYPH</name>
<evidence type="ECO:0000256" key="10">
    <source>
        <dbReference type="ARBA" id="ARBA00048793"/>
    </source>
</evidence>
<dbReference type="InterPro" id="IPR051402">
    <property type="entry name" value="KPR-Related"/>
</dbReference>
<dbReference type="RefSeq" id="WP_131002865.1">
    <property type="nucleotide sequence ID" value="NZ_JBHSZR010000003.1"/>
</dbReference>
<dbReference type="Gene3D" id="3.40.50.720">
    <property type="entry name" value="NAD(P)-binding Rossmann-like Domain"/>
    <property type="match status" value="1"/>
</dbReference>
<evidence type="ECO:0000256" key="3">
    <source>
        <dbReference type="ARBA" id="ARBA00007870"/>
    </source>
</evidence>
<evidence type="ECO:0000259" key="12">
    <source>
        <dbReference type="Pfam" id="PF02558"/>
    </source>
</evidence>
<keyword evidence="15" id="KW-1185">Reference proteome</keyword>
<organism evidence="14 15">
    <name type="scientific">Hansschlegelia quercus</name>
    <dbReference type="NCBI Taxonomy" id="2528245"/>
    <lineage>
        <taxon>Bacteria</taxon>
        <taxon>Pseudomonadati</taxon>
        <taxon>Pseudomonadota</taxon>
        <taxon>Alphaproteobacteria</taxon>
        <taxon>Hyphomicrobiales</taxon>
        <taxon>Methylopilaceae</taxon>
        <taxon>Hansschlegelia</taxon>
    </lineage>
</organism>
<dbReference type="UniPathway" id="UPA00028">
    <property type="reaction ID" value="UER00004"/>
</dbReference>
<evidence type="ECO:0000256" key="6">
    <source>
        <dbReference type="ARBA" id="ARBA00022655"/>
    </source>
</evidence>
<comment type="similarity">
    <text evidence="3 11">Belongs to the ketopantoate reductase family.</text>
</comment>
<dbReference type="Gene3D" id="1.10.1040.10">
    <property type="entry name" value="N-(1-d-carboxylethyl)-l-norvaline Dehydrogenase, domain 2"/>
    <property type="match status" value="1"/>
</dbReference>